<organism evidence="8 9">
    <name type="scientific">Mycolicibacterium arabiense</name>
    <dbReference type="NCBI Taxonomy" id="1286181"/>
    <lineage>
        <taxon>Bacteria</taxon>
        <taxon>Bacillati</taxon>
        <taxon>Actinomycetota</taxon>
        <taxon>Actinomycetes</taxon>
        <taxon>Mycobacteriales</taxon>
        <taxon>Mycobacteriaceae</taxon>
        <taxon>Mycolicibacterium</taxon>
    </lineage>
</organism>
<dbReference type="InterPro" id="IPR039425">
    <property type="entry name" value="RNA_pol_sigma-70-like"/>
</dbReference>
<geneLocation type="plasmid" evidence="9">
    <name>pjcm18538 dna</name>
</geneLocation>
<sequence>MTAALSTLDSLIERIARGDSDALLKFYDRTSSRVFGVIGTLVRDPMEREALMERIYVEVWESAADFDADTSSPGAWLVNLAHRLAVEHVRTDVDANAKPPVQTKAINDEPVRRFEKLSTQQRKCMDLTYGRGMTVVEASERLGLSEKAVSASLTEAVDGLAVPPRGLQSAI</sequence>
<dbReference type="Gene3D" id="1.10.1740.10">
    <property type="match status" value="1"/>
</dbReference>
<evidence type="ECO:0000256" key="5">
    <source>
        <dbReference type="ARBA" id="ARBA00023163"/>
    </source>
</evidence>
<feature type="domain" description="RNA polymerase sigma-70 region 4" evidence="7">
    <location>
        <begin position="115"/>
        <end position="158"/>
    </location>
</feature>
<keyword evidence="4" id="KW-0238">DNA-binding</keyword>
<evidence type="ECO:0000256" key="4">
    <source>
        <dbReference type="ARBA" id="ARBA00023125"/>
    </source>
</evidence>
<dbReference type="GO" id="GO:0016987">
    <property type="term" value="F:sigma factor activity"/>
    <property type="evidence" value="ECO:0007669"/>
    <property type="project" value="UniProtKB-KW"/>
</dbReference>
<dbReference type="GO" id="GO:0003677">
    <property type="term" value="F:DNA binding"/>
    <property type="evidence" value="ECO:0007669"/>
    <property type="project" value="UniProtKB-KW"/>
</dbReference>
<dbReference type="AlphaFoldDB" id="A0A7I7RZW3"/>
<protein>
    <submittedName>
        <fullName evidence="8">ECF RNA polymerase sigma factor SigK</fullName>
    </submittedName>
</protein>
<dbReference type="SUPFAM" id="SSF88659">
    <property type="entry name" value="Sigma3 and sigma4 domains of RNA polymerase sigma factors"/>
    <property type="match status" value="1"/>
</dbReference>
<keyword evidence="2" id="KW-0805">Transcription regulation</keyword>
<evidence type="ECO:0000259" key="6">
    <source>
        <dbReference type="Pfam" id="PF04542"/>
    </source>
</evidence>
<dbReference type="GO" id="GO:0006352">
    <property type="term" value="P:DNA-templated transcription initiation"/>
    <property type="evidence" value="ECO:0007669"/>
    <property type="project" value="InterPro"/>
</dbReference>
<dbReference type="Pfam" id="PF04545">
    <property type="entry name" value="Sigma70_r4"/>
    <property type="match status" value="1"/>
</dbReference>
<dbReference type="Pfam" id="PF04542">
    <property type="entry name" value="Sigma70_r2"/>
    <property type="match status" value="1"/>
</dbReference>
<dbReference type="PANTHER" id="PTHR43133">
    <property type="entry name" value="RNA POLYMERASE ECF-TYPE SIGMA FACTO"/>
    <property type="match status" value="1"/>
</dbReference>
<dbReference type="RefSeq" id="WP_163919706.1">
    <property type="nucleotide sequence ID" value="NZ_AP022593.1"/>
</dbReference>
<dbReference type="Proteomes" id="UP000467428">
    <property type="component" value="Chromosome"/>
</dbReference>
<comment type="similarity">
    <text evidence="1">Belongs to the sigma-70 factor family. ECF subfamily.</text>
</comment>
<dbReference type="Gene3D" id="1.10.10.10">
    <property type="entry name" value="Winged helix-like DNA-binding domain superfamily/Winged helix DNA-binding domain"/>
    <property type="match status" value="1"/>
</dbReference>
<feature type="domain" description="RNA polymerase sigma-70 region 2" evidence="6">
    <location>
        <begin position="27"/>
        <end position="91"/>
    </location>
</feature>
<keyword evidence="3" id="KW-0731">Sigma factor</keyword>
<dbReference type="InterPro" id="IPR013324">
    <property type="entry name" value="RNA_pol_sigma_r3/r4-like"/>
</dbReference>
<evidence type="ECO:0000256" key="2">
    <source>
        <dbReference type="ARBA" id="ARBA00023015"/>
    </source>
</evidence>
<keyword evidence="5" id="KW-0804">Transcription</keyword>
<dbReference type="InterPro" id="IPR014284">
    <property type="entry name" value="RNA_pol_sigma-70_dom"/>
</dbReference>
<dbReference type="SUPFAM" id="SSF88946">
    <property type="entry name" value="Sigma2 domain of RNA polymerase sigma factors"/>
    <property type="match status" value="1"/>
</dbReference>
<name>A0A7I7RZW3_9MYCO</name>
<gene>
    <name evidence="8" type="primary">sigK_1</name>
    <name evidence="8" type="ORF">MARA_36620</name>
</gene>
<accession>A0A7I7RZW3</accession>
<dbReference type="EMBL" id="AP022593">
    <property type="protein sequence ID" value="BBY50194.1"/>
    <property type="molecule type" value="Genomic_DNA"/>
</dbReference>
<reference evidence="8 9" key="1">
    <citation type="journal article" date="2019" name="Emerg. Microbes Infect.">
        <title>Comprehensive subspecies identification of 175 nontuberculous mycobacteria species based on 7547 genomic profiles.</title>
        <authorList>
            <person name="Matsumoto Y."/>
            <person name="Kinjo T."/>
            <person name="Motooka D."/>
            <person name="Nabeya D."/>
            <person name="Jung N."/>
            <person name="Uechi K."/>
            <person name="Horii T."/>
            <person name="Iida T."/>
            <person name="Fujita J."/>
            <person name="Nakamura S."/>
        </authorList>
    </citation>
    <scope>NUCLEOTIDE SEQUENCE [LARGE SCALE GENOMIC DNA]</scope>
    <source>
        <strain evidence="8 9">JCM 18538</strain>
    </source>
</reference>
<evidence type="ECO:0000313" key="9">
    <source>
        <dbReference type="Proteomes" id="UP000467428"/>
    </source>
</evidence>
<evidence type="ECO:0000256" key="1">
    <source>
        <dbReference type="ARBA" id="ARBA00010641"/>
    </source>
</evidence>
<evidence type="ECO:0000256" key="3">
    <source>
        <dbReference type="ARBA" id="ARBA00023082"/>
    </source>
</evidence>
<dbReference type="NCBIfam" id="TIGR02937">
    <property type="entry name" value="sigma70-ECF"/>
    <property type="match status" value="1"/>
</dbReference>
<dbReference type="PANTHER" id="PTHR43133:SF66">
    <property type="entry name" value="ECF RNA POLYMERASE SIGMA FACTOR SIGK"/>
    <property type="match status" value="1"/>
</dbReference>
<evidence type="ECO:0000313" key="8">
    <source>
        <dbReference type="EMBL" id="BBY50194.1"/>
    </source>
</evidence>
<evidence type="ECO:0000259" key="7">
    <source>
        <dbReference type="Pfam" id="PF04545"/>
    </source>
</evidence>
<dbReference type="InterPro" id="IPR036388">
    <property type="entry name" value="WH-like_DNA-bd_sf"/>
</dbReference>
<keyword evidence="9" id="KW-1185">Reference proteome</keyword>
<dbReference type="InterPro" id="IPR007627">
    <property type="entry name" value="RNA_pol_sigma70_r2"/>
</dbReference>
<proteinExistence type="inferred from homology"/>
<dbReference type="KEGG" id="marz:MARA_36620"/>
<dbReference type="InterPro" id="IPR013325">
    <property type="entry name" value="RNA_pol_sigma_r2"/>
</dbReference>
<dbReference type="InterPro" id="IPR007630">
    <property type="entry name" value="RNA_pol_sigma70_r4"/>
</dbReference>